<evidence type="ECO:0000313" key="2">
    <source>
        <dbReference type="Proteomes" id="UP000220691"/>
    </source>
</evidence>
<proteinExistence type="predicted"/>
<gene>
    <name evidence="1" type="ORF">CN553_12495</name>
</gene>
<organism evidence="1 2">
    <name type="scientific">Bacillus cereus</name>
    <dbReference type="NCBI Taxonomy" id="1396"/>
    <lineage>
        <taxon>Bacteria</taxon>
        <taxon>Bacillati</taxon>
        <taxon>Bacillota</taxon>
        <taxon>Bacilli</taxon>
        <taxon>Bacillales</taxon>
        <taxon>Bacillaceae</taxon>
        <taxon>Bacillus</taxon>
        <taxon>Bacillus cereus group</taxon>
    </lineage>
</organism>
<dbReference type="RefSeq" id="WP_098126432.1">
    <property type="nucleotide sequence ID" value="NZ_NUAN01000071.1"/>
</dbReference>
<comment type="caution">
    <text evidence="1">The sequence shown here is derived from an EMBL/GenBank/DDBJ whole genome shotgun (WGS) entry which is preliminary data.</text>
</comment>
<accession>A0A9X6UC24</accession>
<name>A0A9X6UC24_BACCE</name>
<reference evidence="1 2" key="1">
    <citation type="submission" date="2017-09" db="EMBL/GenBank/DDBJ databases">
        <title>Large-scale bioinformatics analysis of Bacillus genomes uncovers conserved roles of natural products in bacterial physiology.</title>
        <authorList>
            <consortium name="Agbiome Team Llc"/>
            <person name="Bleich R.M."/>
            <person name="Kirk G.J."/>
            <person name="Santa Maria K.C."/>
            <person name="Allen S.E."/>
            <person name="Farag S."/>
            <person name="Shank E.A."/>
            <person name="Bowers A."/>
        </authorList>
    </citation>
    <scope>NUCLEOTIDE SEQUENCE [LARGE SCALE GENOMIC DNA]</scope>
    <source>
        <strain evidence="1 2">AFS027647</strain>
    </source>
</reference>
<evidence type="ECO:0000313" key="1">
    <source>
        <dbReference type="EMBL" id="PEN97849.1"/>
    </source>
</evidence>
<dbReference type="Proteomes" id="UP000220691">
    <property type="component" value="Unassembled WGS sequence"/>
</dbReference>
<protein>
    <submittedName>
        <fullName evidence="1">Uncharacterized protein</fullName>
    </submittedName>
</protein>
<dbReference type="EMBL" id="NUAN01000071">
    <property type="protein sequence ID" value="PEN97849.1"/>
    <property type="molecule type" value="Genomic_DNA"/>
</dbReference>
<sequence length="364" mass="41866">MAEVQEIQPFLQRIEPFDATKGTSVYFTYTGSQQSMVNNLHIYDKNTGMAVYDHEWSSFERVHHIPDGALQNGKKYVAKIRVKFSDSTYSPYSQEVVFATVKTPILDIDNIDGLGHVYNANVTFIAKYSQANGEAVKNYRFILYDEHEDVIEKFPLRIPIDSPNRLTETVTGLEKSKGYFIECIVETMNGFVHSHRERFIPLYIVPSINGVISTRNDSEEGFVRITSNLKQILGTQVEGTPQVDDDGMDSNNYEYIDNDWIVVPKERPIMFKGLGMNRASDFVMKVWCKDIPNDTMFMEMSQKGTKNDLPIQLWKYKDRVLAIKEYKGVKARYCSNIVTIPKGTAFMLYVKVIEHRIDLELKIL</sequence>
<dbReference type="AlphaFoldDB" id="A0A9X6UC24"/>